<evidence type="ECO:0000313" key="1">
    <source>
        <dbReference type="EMBL" id="KIK76372.1"/>
    </source>
</evidence>
<dbReference type="EMBL" id="KN827527">
    <property type="protein sequence ID" value="KIK76372.1"/>
    <property type="molecule type" value="Genomic_DNA"/>
</dbReference>
<gene>
    <name evidence="1" type="ORF">PAXRUDRAFT_70895</name>
</gene>
<dbReference type="Proteomes" id="UP000054538">
    <property type="component" value="Unassembled WGS sequence"/>
</dbReference>
<accession>A0A0D0BZ51</accession>
<feature type="non-terminal residue" evidence="1">
    <location>
        <position position="1"/>
    </location>
</feature>
<organism evidence="1 2">
    <name type="scientific">Paxillus rubicundulus Ve08.2h10</name>
    <dbReference type="NCBI Taxonomy" id="930991"/>
    <lineage>
        <taxon>Eukaryota</taxon>
        <taxon>Fungi</taxon>
        <taxon>Dikarya</taxon>
        <taxon>Basidiomycota</taxon>
        <taxon>Agaricomycotina</taxon>
        <taxon>Agaricomycetes</taxon>
        <taxon>Agaricomycetidae</taxon>
        <taxon>Boletales</taxon>
        <taxon>Paxilineae</taxon>
        <taxon>Paxillaceae</taxon>
        <taxon>Paxillus</taxon>
    </lineage>
</organism>
<feature type="non-terminal residue" evidence="1">
    <location>
        <position position="59"/>
    </location>
</feature>
<evidence type="ECO:0000313" key="2">
    <source>
        <dbReference type="Proteomes" id="UP000054538"/>
    </source>
</evidence>
<dbReference type="InParanoid" id="A0A0D0BZ51"/>
<name>A0A0D0BZ51_9AGAM</name>
<keyword evidence="2" id="KW-1185">Reference proteome</keyword>
<reference evidence="1 2" key="1">
    <citation type="submission" date="2014-04" db="EMBL/GenBank/DDBJ databases">
        <authorList>
            <consortium name="DOE Joint Genome Institute"/>
            <person name="Kuo A."/>
            <person name="Kohler A."/>
            <person name="Jargeat P."/>
            <person name="Nagy L.G."/>
            <person name="Floudas D."/>
            <person name="Copeland A."/>
            <person name="Barry K.W."/>
            <person name="Cichocki N."/>
            <person name="Veneault-Fourrey C."/>
            <person name="LaButti K."/>
            <person name="Lindquist E.A."/>
            <person name="Lipzen A."/>
            <person name="Lundell T."/>
            <person name="Morin E."/>
            <person name="Murat C."/>
            <person name="Sun H."/>
            <person name="Tunlid A."/>
            <person name="Henrissat B."/>
            <person name="Grigoriev I.V."/>
            <person name="Hibbett D.S."/>
            <person name="Martin F."/>
            <person name="Nordberg H.P."/>
            <person name="Cantor M.N."/>
            <person name="Hua S.X."/>
        </authorList>
    </citation>
    <scope>NUCLEOTIDE SEQUENCE [LARGE SCALE GENOMIC DNA]</scope>
    <source>
        <strain evidence="1 2">Ve08.2h10</strain>
    </source>
</reference>
<dbReference type="OrthoDB" id="3041592at2759"/>
<reference evidence="2" key="2">
    <citation type="submission" date="2015-01" db="EMBL/GenBank/DDBJ databases">
        <title>Evolutionary Origins and Diversification of the Mycorrhizal Mutualists.</title>
        <authorList>
            <consortium name="DOE Joint Genome Institute"/>
            <consortium name="Mycorrhizal Genomics Consortium"/>
            <person name="Kohler A."/>
            <person name="Kuo A."/>
            <person name="Nagy L.G."/>
            <person name="Floudas D."/>
            <person name="Copeland A."/>
            <person name="Barry K.W."/>
            <person name="Cichocki N."/>
            <person name="Veneault-Fourrey C."/>
            <person name="LaButti K."/>
            <person name="Lindquist E.A."/>
            <person name="Lipzen A."/>
            <person name="Lundell T."/>
            <person name="Morin E."/>
            <person name="Murat C."/>
            <person name="Riley R."/>
            <person name="Ohm R."/>
            <person name="Sun H."/>
            <person name="Tunlid A."/>
            <person name="Henrissat B."/>
            <person name="Grigoriev I.V."/>
            <person name="Hibbett D.S."/>
            <person name="Martin F."/>
        </authorList>
    </citation>
    <scope>NUCLEOTIDE SEQUENCE [LARGE SCALE GENOMIC DNA]</scope>
    <source>
        <strain evidence="2">Ve08.2h10</strain>
    </source>
</reference>
<evidence type="ECO:0008006" key="3">
    <source>
        <dbReference type="Google" id="ProtNLM"/>
    </source>
</evidence>
<dbReference type="HOGENOM" id="CLU_018294_9_2_1"/>
<protein>
    <recommendedName>
        <fullName evidence="3">DDE-1 domain-containing protein</fullName>
    </recommendedName>
</protein>
<proteinExistence type="predicted"/>
<dbReference type="AlphaFoldDB" id="A0A0D0BZ51"/>
<sequence length="59" mass="6704">ILSKFAPQDWWNFDETDLFPFVSPDHGLSTKQMSGKKKEKLHITISLACNVDSSEKLPP</sequence>